<keyword evidence="4" id="KW-0418">Kinase</keyword>
<evidence type="ECO:0000256" key="4">
    <source>
        <dbReference type="ARBA" id="ARBA00022777"/>
    </source>
</evidence>
<dbReference type="Proteomes" id="UP001189429">
    <property type="component" value="Unassembled WGS sequence"/>
</dbReference>
<sequence>MLIDCRSDRSWLGMAVSFPLAWPAPLQSRPNVRVLPDSRQRLLQLAPVPLVFLEAGARARACGRGHCQRRQEPVGSHIPKAALCGGGHARDRGHHRERRQGVLGHPRAGIWISPRRPDPHHLPRAVQTKAAIVTCGGLCPGLNSIIREVTNTLWTDYGIRDIVGLTGGYNGLSDPENNPPVELTKDSVSEIHMKGGSILKAGRGGLDLPKICDNLKTMGINILFVVGGDGTQYAGNMLYEACRERDLPVSVIGVPKSIDNDVLVFDKTFGFESAVVSASETVRNVWVEATSCQKGVGIVKLMGRDAGFVAMHAALASTIADVVLIPEVSFKMEDVLEHVERTLDRKGYCVVIVAEGAGQEHVSTGEKDATGHTVYGDIGTFLRDKVNEYFKDKGGRSFYIDPSYIIRSIPVRPIDHIYCSQLARGAAHVAMRGYTGVCVGALNRIEVIIPSTIIARGKRRIDTRSFEWQSCVTASGMPPSLAGFKD</sequence>
<reference evidence="7" key="1">
    <citation type="submission" date="2023-10" db="EMBL/GenBank/DDBJ databases">
        <authorList>
            <person name="Chen Y."/>
            <person name="Shah S."/>
            <person name="Dougan E. K."/>
            <person name="Thang M."/>
            <person name="Chan C."/>
        </authorList>
    </citation>
    <scope>NUCLEOTIDE SEQUENCE [LARGE SCALE GENOMIC DNA]</scope>
</reference>
<evidence type="ECO:0000256" key="1">
    <source>
        <dbReference type="ARBA" id="ARBA00001946"/>
    </source>
</evidence>
<dbReference type="PANTHER" id="PTHR45770">
    <property type="entry name" value="ATP-DEPENDENT 6-PHOSPHOFRUCTOKINASE 1"/>
    <property type="match status" value="1"/>
</dbReference>
<dbReference type="InterPro" id="IPR000023">
    <property type="entry name" value="Phosphofructokinase_dom"/>
</dbReference>
<proteinExistence type="predicted"/>
<comment type="caution">
    <text evidence="7">The sequence shown here is derived from an EMBL/GenBank/DDBJ whole genome shotgun (WGS) entry which is preliminary data.</text>
</comment>
<evidence type="ECO:0000256" key="5">
    <source>
        <dbReference type="ARBA" id="ARBA00022842"/>
    </source>
</evidence>
<dbReference type="PRINTS" id="PR00476">
    <property type="entry name" value="PHFRCTKINASE"/>
</dbReference>
<dbReference type="InterPro" id="IPR050929">
    <property type="entry name" value="PFKA"/>
</dbReference>
<accession>A0ABN9Q4W7</accession>
<dbReference type="Pfam" id="PF00365">
    <property type="entry name" value="PFK"/>
    <property type="match status" value="1"/>
</dbReference>
<feature type="domain" description="Phosphofructokinase" evidence="6">
    <location>
        <begin position="130"/>
        <end position="428"/>
    </location>
</feature>
<keyword evidence="8" id="KW-1185">Reference proteome</keyword>
<dbReference type="InterPro" id="IPR035966">
    <property type="entry name" value="PKF_sf"/>
</dbReference>
<keyword evidence="3" id="KW-0479">Metal-binding</keyword>
<gene>
    <name evidence="7" type="ORF">PCOR1329_LOCUS8652</name>
</gene>
<keyword evidence="5" id="KW-0460">Magnesium</keyword>
<dbReference type="EMBL" id="CAUYUJ010002380">
    <property type="protein sequence ID" value="CAK0800513.1"/>
    <property type="molecule type" value="Genomic_DNA"/>
</dbReference>
<evidence type="ECO:0000256" key="3">
    <source>
        <dbReference type="ARBA" id="ARBA00022723"/>
    </source>
</evidence>
<evidence type="ECO:0000256" key="2">
    <source>
        <dbReference type="ARBA" id="ARBA00022679"/>
    </source>
</evidence>
<organism evidence="7 8">
    <name type="scientific">Prorocentrum cordatum</name>
    <dbReference type="NCBI Taxonomy" id="2364126"/>
    <lineage>
        <taxon>Eukaryota</taxon>
        <taxon>Sar</taxon>
        <taxon>Alveolata</taxon>
        <taxon>Dinophyceae</taxon>
        <taxon>Prorocentrales</taxon>
        <taxon>Prorocentraceae</taxon>
        <taxon>Prorocentrum</taxon>
    </lineage>
</organism>
<evidence type="ECO:0000313" key="8">
    <source>
        <dbReference type="Proteomes" id="UP001189429"/>
    </source>
</evidence>
<name>A0ABN9Q4W7_9DINO</name>
<evidence type="ECO:0000259" key="6">
    <source>
        <dbReference type="Pfam" id="PF00365"/>
    </source>
</evidence>
<dbReference type="SUPFAM" id="SSF53784">
    <property type="entry name" value="Phosphofructokinase"/>
    <property type="match status" value="1"/>
</dbReference>
<dbReference type="Gene3D" id="3.40.50.450">
    <property type="match status" value="1"/>
</dbReference>
<comment type="cofactor">
    <cofactor evidence="1">
        <name>Mg(2+)</name>
        <dbReference type="ChEBI" id="CHEBI:18420"/>
    </cofactor>
</comment>
<evidence type="ECO:0000313" key="7">
    <source>
        <dbReference type="EMBL" id="CAK0800513.1"/>
    </source>
</evidence>
<dbReference type="NCBIfam" id="NF005301">
    <property type="entry name" value="PRK06830.1"/>
    <property type="match status" value="1"/>
</dbReference>
<dbReference type="InterPro" id="IPR022953">
    <property type="entry name" value="ATP_PFK"/>
</dbReference>
<keyword evidence="2" id="KW-0808">Transferase</keyword>
<protein>
    <recommendedName>
        <fullName evidence="6">Phosphofructokinase domain-containing protein</fullName>
    </recommendedName>
</protein>